<keyword evidence="7" id="KW-0547">Nucleotide-binding</keyword>
<dbReference type="GO" id="GO:0046872">
    <property type="term" value="F:metal ion binding"/>
    <property type="evidence" value="ECO:0007669"/>
    <property type="project" value="UniProtKB-KW"/>
</dbReference>
<evidence type="ECO:0000256" key="2">
    <source>
        <dbReference type="ARBA" id="ARBA00007599"/>
    </source>
</evidence>
<evidence type="ECO:0000256" key="8">
    <source>
        <dbReference type="ARBA" id="ARBA00022840"/>
    </source>
</evidence>
<proteinExistence type="inferred from homology"/>
<evidence type="ECO:0000256" key="7">
    <source>
        <dbReference type="ARBA" id="ARBA00022741"/>
    </source>
</evidence>
<dbReference type="Pfam" id="PF02367">
    <property type="entry name" value="TsaE"/>
    <property type="match status" value="1"/>
</dbReference>
<dbReference type="GO" id="GO:0002949">
    <property type="term" value="P:tRNA threonylcarbamoyladenosine modification"/>
    <property type="evidence" value="ECO:0007669"/>
    <property type="project" value="InterPro"/>
</dbReference>
<dbReference type="Gene3D" id="3.40.50.300">
    <property type="entry name" value="P-loop containing nucleotide triphosphate hydrolases"/>
    <property type="match status" value="1"/>
</dbReference>
<evidence type="ECO:0000256" key="5">
    <source>
        <dbReference type="ARBA" id="ARBA00022694"/>
    </source>
</evidence>
<keyword evidence="8" id="KW-0067">ATP-binding</keyword>
<evidence type="ECO:0000256" key="9">
    <source>
        <dbReference type="ARBA" id="ARBA00022842"/>
    </source>
</evidence>
<evidence type="ECO:0000256" key="1">
    <source>
        <dbReference type="ARBA" id="ARBA00004496"/>
    </source>
</evidence>
<accession>A0A523QKZ5</accession>
<dbReference type="NCBIfam" id="TIGR00150">
    <property type="entry name" value="T6A_YjeE"/>
    <property type="match status" value="1"/>
</dbReference>
<comment type="similarity">
    <text evidence="2">Belongs to the TsaE family.</text>
</comment>
<dbReference type="GO" id="GO:0005737">
    <property type="term" value="C:cytoplasm"/>
    <property type="evidence" value="ECO:0007669"/>
    <property type="project" value="UniProtKB-SubCell"/>
</dbReference>
<evidence type="ECO:0000313" key="11">
    <source>
        <dbReference type="EMBL" id="TES86421.1"/>
    </source>
</evidence>
<sequence>MALNSLSIITAAPEETRGVGEDLARYLLPSLVLALTGGLGSGKTTLIQGIARGLEVSSPVKSPSFMLIREYAGRVPLFHFDLYRITRDEEILNLGYEEYCYQKGGVVVIEWADRIKRYLPSEHLGINMSILGTSRRKIAFLPKGPLYREIVDKMRRRLKREI</sequence>
<evidence type="ECO:0000313" key="12">
    <source>
        <dbReference type="Proteomes" id="UP000320781"/>
    </source>
</evidence>
<dbReference type="EMBL" id="SOKU01000095">
    <property type="protein sequence ID" value="TES86421.1"/>
    <property type="molecule type" value="Genomic_DNA"/>
</dbReference>
<dbReference type="GO" id="GO:0016740">
    <property type="term" value="F:transferase activity"/>
    <property type="evidence" value="ECO:0007669"/>
    <property type="project" value="UniProtKB-KW"/>
</dbReference>
<evidence type="ECO:0000256" key="4">
    <source>
        <dbReference type="ARBA" id="ARBA00022490"/>
    </source>
</evidence>
<evidence type="ECO:0000256" key="6">
    <source>
        <dbReference type="ARBA" id="ARBA00022723"/>
    </source>
</evidence>
<dbReference type="InterPro" id="IPR027417">
    <property type="entry name" value="P-loop_NTPase"/>
</dbReference>
<keyword evidence="5" id="KW-0819">tRNA processing</keyword>
<reference evidence="11 12" key="1">
    <citation type="submission" date="2019-03" db="EMBL/GenBank/DDBJ databases">
        <title>Metabolic potential of uncultured bacteria and archaea associated with petroleum seepage in deep-sea sediments.</title>
        <authorList>
            <person name="Dong X."/>
            <person name="Hubert C."/>
        </authorList>
    </citation>
    <scope>NUCLEOTIDE SEQUENCE [LARGE SCALE GENOMIC DNA]</scope>
    <source>
        <strain evidence="11">E44_bin92</strain>
    </source>
</reference>
<dbReference type="AlphaFoldDB" id="A0A523QKZ5"/>
<keyword evidence="4" id="KW-0963">Cytoplasm</keyword>
<gene>
    <name evidence="11" type="primary">tsaE</name>
    <name evidence="11" type="ORF">E3J95_02025</name>
</gene>
<evidence type="ECO:0000256" key="3">
    <source>
        <dbReference type="ARBA" id="ARBA00019010"/>
    </source>
</evidence>
<protein>
    <recommendedName>
        <fullName evidence="3">tRNA threonylcarbamoyladenosine biosynthesis protein TsaE</fullName>
    </recommendedName>
    <alternativeName>
        <fullName evidence="10">t(6)A37 threonylcarbamoyladenosine biosynthesis protein TsaE</fullName>
    </alternativeName>
</protein>
<name>A0A523QKZ5_UNCAE</name>
<keyword evidence="11" id="KW-0808">Transferase</keyword>
<keyword evidence="9" id="KW-0460">Magnesium</keyword>
<dbReference type="Proteomes" id="UP000320781">
    <property type="component" value="Unassembled WGS sequence"/>
</dbReference>
<dbReference type="InterPro" id="IPR003442">
    <property type="entry name" value="T6A_TsaE"/>
</dbReference>
<keyword evidence="6" id="KW-0479">Metal-binding</keyword>
<dbReference type="PANTHER" id="PTHR33540">
    <property type="entry name" value="TRNA THREONYLCARBAMOYLADENOSINE BIOSYNTHESIS PROTEIN TSAE"/>
    <property type="match status" value="1"/>
</dbReference>
<dbReference type="SUPFAM" id="SSF52540">
    <property type="entry name" value="P-loop containing nucleoside triphosphate hydrolases"/>
    <property type="match status" value="1"/>
</dbReference>
<organism evidence="11 12">
    <name type="scientific">Aerophobetes bacterium</name>
    <dbReference type="NCBI Taxonomy" id="2030807"/>
    <lineage>
        <taxon>Bacteria</taxon>
        <taxon>Candidatus Aerophobota</taxon>
    </lineage>
</organism>
<dbReference type="GO" id="GO:0005524">
    <property type="term" value="F:ATP binding"/>
    <property type="evidence" value="ECO:0007669"/>
    <property type="project" value="UniProtKB-KW"/>
</dbReference>
<dbReference type="PANTHER" id="PTHR33540:SF2">
    <property type="entry name" value="TRNA THREONYLCARBAMOYLADENOSINE BIOSYNTHESIS PROTEIN TSAE"/>
    <property type="match status" value="1"/>
</dbReference>
<evidence type="ECO:0000256" key="10">
    <source>
        <dbReference type="ARBA" id="ARBA00032441"/>
    </source>
</evidence>
<comment type="caution">
    <text evidence="11">The sequence shown here is derived from an EMBL/GenBank/DDBJ whole genome shotgun (WGS) entry which is preliminary data.</text>
</comment>
<comment type="subcellular location">
    <subcellularLocation>
        <location evidence="1">Cytoplasm</location>
    </subcellularLocation>
</comment>